<dbReference type="Proteomes" id="UP000662986">
    <property type="component" value="Chromosome"/>
</dbReference>
<organism evidence="1 2">
    <name type="scientific">Rhodococcus pseudokoreensis</name>
    <dbReference type="NCBI Taxonomy" id="2811421"/>
    <lineage>
        <taxon>Bacteria</taxon>
        <taxon>Bacillati</taxon>
        <taxon>Actinomycetota</taxon>
        <taxon>Actinomycetes</taxon>
        <taxon>Mycobacteriales</taxon>
        <taxon>Nocardiaceae</taxon>
        <taxon>Rhodococcus</taxon>
    </lineage>
</organism>
<keyword evidence="2" id="KW-1185">Reference proteome</keyword>
<proteinExistence type="predicted"/>
<accession>A0A974W1Y3</accession>
<sequence length="123" mass="13718">MVPDLASVSRGDLLARYDAVIYTFELFRDRTVLAGLPASSSEFVANEVWRPSGSPHDLVLGPVPRGSAAELHALTPHLLADQIVKQLDRCRGPWAAVDPLQWLEFRHYAQQVTSPHRWSEMAS</sequence>
<reference evidence="1 2" key="1">
    <citation type="journal article" date="2021" name="Microbiol. Resour. Announc.">
        <title>Complete Genome Sequences of Two Rhodococcus sp. Strains with Large and Linear Chromosomes, Isolated from Apple Rhizosphere.</title>
        <authorList>
            <person name="Benning S."/>
            <person name="Brugnone N."/>
            <person name="Siani R."/>
            <person name="Kublik S."/>
            <person name="Schloter M."/>
            <person name="Rad V."/>
        </authorList>
    </citation>
    <scope>NUCLEOTIDE SEQUENCE [LARGE SCALE GENOMIC DNA]</scope>
    <source>
        <strain evidence="1 2">R79</strain>
    </source>
</reference>
<evidence type="ECO:0000313" key="1">
    <source>
        <dbReference type="EMBL" id="QSE89389.1"/>
    </source>
</evidence>
<dbReference type="EMBL" id="CP070619">
    <property type="protein sequence ID" value="QSE89389.1"/>
    <property type="molecule type" value="Genomic_DNA"/>
</dbReference>
<dbReference type="RefSeq" id="WP_206005810.1">
    <property type="nucleotide sequence ID" value="NZ_CP070619.1"/>
</dbReference>
<reference evidence="1 2" key="2">
    <citation type="journal article" date="2022" name="Arch. Microbiol.">
        <title>Rhodococcus pseudokoreensis sp. nov. isolated from the rhizosphere of young M26 apple rootstocks.</title>
        <authorList>
            <person name="Kampfer P."/>
            <person name="Glaeser S.P."/>
            <person name="Blom J."/>
            <person name="Wolf J."/>
            <person name="Benning S."/>
            <person name="Schloter M."/>
            <person name="Neumann-Schaal M."/>
        </authorList>
    </citation>
    <scope>NUCLEOTIDE SEQUENCE [LARGE SCALE GENOMIC DNA]</scope>
    <source>
        <strain evidence="1 2">R79</strain>
    </source>
</reference>
<name>A0A974W1Y3_9NOCA</name>
<gene>
    <name evidence="1" type="ORF">JWS13_12540</name>
</gene>
<evidence type="ECO:0000313" key="2">
    <source>
        <dbReference type="Proteomes" id="UP000662986"/>
    </source>
</evidence>
<protein>
    <submittedName>
        <fullName evidence="1">Uncharacterized protein</fullName>
    </submittedName>
</protein>